<reference evidence="1" key="1">
    <citation type="submission" date="2021-02" db="EMBL/GenBank/DDBJ databases">
        <authorList>
            <person name="Nowell W R."/>
        </authorList>
    </citation>
    <scope>NUCLEOTIDE SEQUENCE</scope>
</reference>
<sequence length="68" mass="7718">MVWQFLEAQKKKKQEATLNKLTEDVSNCRGQGYDGAANTSGVHEEVAALLLKKQKRAYMCTVMRTAWI</sequence>
<dbReference type="EMBL" id="CAJNOQ010013911">
    <property type="protein sequence ID" value="CAF1331216.1"/>
    <property type="molecule type" value="Genomic_DNA"/>
</dbReference>
<protein>
    <submittedName>
        <fullName evidence="1">Uncharacterized protein</fullName>
    </submittedName>
</protein>
<keyword evidence="3" id="KW-1185">Reference proteome</keyword>
<dbReference type="EMBL" id="CAJOBC010053263">
    <property type="protein sequence ID" value="CAF4184898.1"/>
    <property type="molecule type" value="Genomic_DNA"/>
</dbReference>
<evidence type="ECO:0000313" key="2">
    <source>
        <dbReference type="EMBL" id="CAF4184898.1"/>
    </source>
</evidence>
<dbReference type="Proteomes" id="UP000663829">
    <property type="component" value="Unassembled WGS sequence"/>
</dbReference>
<evidence type="ECO:0000313" key="1">
    <source>
        <dbReference type="EMBL" id="CAF1331216.1"/>
    </source>
</evidence>
<comment type="caution">
    <text evidence="1">The sequence shown here is derived from an EMBL/GenBank/DDBJ whole genome shotgun (WGS) entry which is preliminary data.</text>
</comment>
<evidence type="ECO:0000313" key="3">
    <source>
        <dbReference type="Proteomes" id="UP000663829"/>
    </source>
</evidence>
<organism evidence="1 3">
    <name type="scientific">Didymodactylos carnosus</name>
    <dbReference type="NCBI Taxonomy" id="1234261"/>
    <lineage>
        <taxon>Eukaryota</taxon>
        <taxon>Metazoa</taxon>
        <taxon>Spiralia</taxon>
        <taxon>Gnathifera</taxon>
        <taxon>Rotifera</taxon>
        <taxon>Eurotatoria</taxon>
        <taxon>Bdelloidea</taxon>
        <taxon>Philodinida</taxon>
        <taxon>Philodinidae</taxon>
        <taxon>Didymodactylos</taxon>
    </lineage>
</organism>
<dbReference type="AlphaFoldDB" id="A0A815FXG8"/>
<name>A0A815FXG8_9BILA</name>
<proteinExistence type="predicted"/>
<accession>A0A815FXG8</accession>
<dbReference type="Proteomes" id="UP000681722">
    <property type="component" value="Unassembled WGS sequence"/>
</dbReference>
<gene>
    <name evidence="1" type="ORF">GPM918_LOCUS29960</name>
    <name evidence="2" type="ORF">SRO942_LOCUS30557</name>
</gene>